<feature type="compositionally biased region" description="Basic and acidic residues" evidence="5">
    <location>
        <begin position="363"/>
        <end position="375"/>
    </location>
</feature>
<keyword evidence="8" id="KW-1185">Reference proteome</keyword>
<dbReference type="GeneID" id="87814982"/>
<keyword evidence="4" id="KW-0472">Membrane</keyword>
<evidence type="ECO:0000256" key="2">
    <source>
        <dbReference type="ARBA" id="ARBA00022692"/>
    </source>
</evidence>
<dbReference type="Gene3D" id="2.60.120.260">
    <property type="entry name" value="Galactose-binding domain-like"/>
    <property type="match status" value="1"/>
</dbReference>
<dbReference type="GO" id="GO:0043495">
    <property type="term" value="F:protein-membrane adaptor activity"/>
    <property type="evidence" value="ECO:0007669"/>
    <property type="project" value="TreeGrafter"/>
</dbReference>
<dbReference type="GO" id="GO:0034993">
    <property type="term" value="C:meiotic nuclear membrane microtubule tethering complex"/>
    <property type="evidence" value="ECO:0007669"/>
    <property type="project" value="TreeGrafter"/>
</dbReference>
<sequence length="1026" mass="114993">MSHDSRLSQQIAAVADILNSPPRSPRSQRSPKNSQSSATDSQGSIGSRRAMAPKRRTRVSASPSPAPDHVAITRAAIPTKYSISYGSPMSHLPDRAVVSSTSVDKAAAEIFTKVRRDKTAAEARRNAKAQERAARSGSRATTVSPSPEPFKRATPPPATKRRAGSQLRPTIEVEEPDDIEMSDTQQTNGDMGSEREDQENAGDLSATRPPPKKPAPRDVRKRAHDDDEAEALAEKERKERDARLKRERSEEARRARERKRSEDAARKKAEQERLAEEKLQQQRQEEEKLQQQREAEKRKADDEVAEQQRLVDQIAREEAARAAMPPPPQRSARHAHMDMSVTPNNVPSSQDSDVQRPGSARSFIEERNLFNEAHIKTPTPPPAMNARQAKASAPISPPESQEAPQRPDVSSPPSVLKKPPRRPGGLTPKAHLRKPSGLARELSPDLGTPGPDIDEAEKLPEVEVTLNDSHIAGSYAQRVRDRLLNLDPSDKSQVDNLQGPEMSEVYDRQHHGFDVKGFFHPVTLVKTVIAAFLLLHVMRFAHTLARPDLFDRPLLTVRWYGWDDLQNNVGQFFPSPLLHPLGVLTNQQYTDMKDYMQTRAAPTQKAVEDIQAILPRVVSVKKDWKGRVVIAEEFWTALRDKIEHDNAILTLDSKSRISTPHWKAIEQRLKDAGLLAEHLSADDVKRIVDKAAPESWERWLQKNKDKVADVISPGKGPSKGTGETVISKAEFMREVSDRFAKFNAQLDVEMRDLRKEIGFVIKKLDDKDSMSKTETTTLINKLVDKEITRRLASFGRSQGSVGIDYAFRNRVNLFSPGNNAQIDISLSSPTWDIATPRVGSKKWLKHMPRQPQFLHDKSQALRPWTEPGHCWCAGTLGAANRTYPAVLAVRLPQFVVPQHVLLEHIDPAATTDPLAMPRDIEIWAQFDDHARRERVLDWMAAQFPSTAIPPATTSGSWLLADGWAKIGQFAYEHRARDEGMFVHALSRDLVDRLQAATDSVLIRAVSNYGARDHTCFYRVRLYGEVV</sequence>
<reference evidence="7" key="1">
    <citation type="journal article" date="2023" name="Mol. Phylogenet. Evol.">
        <title>Genome-scale phylogeny and comparative genomics of the fungal order Sordariales.</title>
        <authorList>
            <person name="Hensen N."/>
            <person name="Bonometti L."/>
            <person name="Westerberg I."/>
            <person name="Brannstrom I.O."/>
            <person name="Guillou S."/>
            <person name="Cros-Aarteil S."/>
            <person name="Calhoun S."/>
            <person name="Haridas S."/>
            <person name="Kuo A."/>
            <person name="Mondo S."/>
            <person name="Pangilinan J."/>
            <person name="Riley R."/>
            <person name="LaButti K."/>
            <person name="Andreopoulos B."/>
            <person name="Lipzen A."/>
            <person name="Chen C."/>
            <person name="Yan M."/>
            <person name="Daum C."/>
            <person name="Ng V."/>
            <person name="Clum A."/>
            <person name="Steindorff A."/>
            <person name="Ohm R.A."/>
            <person name="Martin F."/>
            <person name="Silar P."/>
            <person name="Natvig D.O."/>
            <person name="Lalanne C."/>
            <person name="Gautier V."/>
            <person name="Ament-Velasquez S.L."/>
            <person name="Kruys A."/>
            <person name="Hutchinson M.I."/>
            <person name="Powell A.J."/>
            <person name="Barry K."/>
            <person name="Miller A.N."/>
            <person name="Grigoriev I.V."/>
            <person name="Debuchy R."/>
            <person name="Gladieux P."/>
            <person name="Hiltunen Thoren M."/>
            <person name="Johannesson H."/>
        </authorList>
    </citation>
    <scope>NUCLEOTIDE SEQUENCE</scope>
    <source>
        <strain evidence="7">CBS 141.50</strain>
    </source>
</reference>
<feature type="domain" description="SUN" evidence="6">
    <location>
        <begin position="819"/>
        <end position="1026"/>
    </location>
</feature>
<organism evidence="7 8">
    <name type="scientific">Dichotomopilus funicola</name>
    <dbReference type="NCBI Taxonomy" id="1934379"/>
    <lineage>
        <taxon>Eukaryota</taxon>
        <taxon>Fungi</taxon>
        <taxon>Dikarya</taxon>
        <taxon>Ascomycota</taxon>
        <taxon>Pezizomycotina</taxon>
        <taxon>Sordariomycetes</taxon>
        <taxon>Sordariomycetidae</taxon>
        <taxon>Sordariales</taxon>
        <taxon>Chaetomiaceae</taxon>
        <taxon>Dichotomopilus</taxon>
    </lineage>
</organism>
<evidence type="ECO:0000259" key="6">
    <source>
        <dbReference type="PROSITE" id="PS51469"/>
    </source>
</evidence>
<evidence type="ECO:0000256" key="1">
    <source>
        <dbReference type="ARBA" id="ARBA00004370"/>
    </source>
</evidence>
<evidence type="ECO:0000256" key="5">
    <source>
        <dbReference type="SAM" id="MobiDB-lite"/>
    </source>
</evidence>
<dbReference type="Pfam" id="PF07738">
    <property type="entry name" value="Sad1_UNC"/>
    <property type="match status" value="1"/>
</dbReference>
<feature type="compositionally biased region" description="Acidic residues" evidence="5">
    <location>
        <begin position="172"/>
        <end position="181"/>
    </location>
</feature>
<feature type="compositionally biased region" description="Polar residues" evidence="5">
    <location>
        <begin position="341"/>
        <end position="352"/>
    </location>
</feature>
<feature type="compositionally biased region" description="Low complexity" evidence="5">
    <location>
        <begin position="19"/>
        <end position="37"/>
    </location>
</feature>
<feature type="region of interest" description="Disordered" evidence="5">
    <location>
        <begin position="1"/>
        <end position="72"/>
    </location>
</feature>
<comment type="caution">
    <text evidence="7">The sequence shown here is derived from an EMBL/GenBank/DDBJ whole genome shotgun (WGS) entry which is preliminary data.</text>
</comment>
<feature type="compositionally biased region" description="Basic and acidic residues" evidence="5">
    <location>
        <begin position="232"/>
        <end position="302"/>
    </location>
</feature>
<feature type="region of interest" description="Disordered" evidence="5">
    <location>
        <begin position="114"/>
        <end position="454"/>
    </location>
</feature>
<feature type="compositionally biased region" description="Low complexity" evidence="5">
    <location>
        <begin position="407"/>
        <end position="417"/>
    </location>
</feature>
<dbReference type="PANTHER" id="PTHR12911:SF8">
    <property type="entry name" value="KLAROID PROTEIN-RELATED"/>
    <property type="match status" value="1"/>
</dbReference>
<evidence type="ECO:0000256" key="3">
    <source>
        <dbReference type="ARBA" id="ARBA00022989"/>
    </source>
</evidence>
<reference evidence="7" key="2">
    <citation type="submission" date="2023-05" db="EMBL/GenBank/DDBJ databases">
        <authorList>
            <consortium name="Lawrence Berkeley National Laboratory"/>
            <person name="Steindorff A."/>
            <person name="Hensen N."/>
            <person name="Bonometti L."/>
            <person name="Westerberg I."/>
            <person name="Brannstrom I.O."/>
            <person name="Guillou S."/>
            <person name="Cros-Aarteil S."/>
            <person name="Calhoun S."/>
            <person name="Haridas S."/>
            <person name="Kuo A."/>
            <person name="Mondo S."/>
            <person name="Pangilinan J."/>
            <person name="Riley R."/>
            <person name="Labutti K."/>
            <person name="Andreopoulos B."/>
            <person name="Lipzen A."/>
            <person name="Chen C."/>
            <person name="Yanf M."/>
            <person name="Daum C."/>
            <person name="Ng V."/>
            <person name="Clum A."/>
            <person name="Ohm R."/>
            <person name="Martin F."/>
            <person name="Silar P."/>
            <person name="Natvig D."/>
            <person name="Lalanne C."/>
            <person name="Gautier V."/>
            <person name="Ament-Velasquez S.L."/>
            <person name="Kruys A."/>
            <person name="Hutchinson M.I."/>
            <person name="Powell A.J."/>
            <person name="Barry K."/>
            <person name="Miller A.N."/>
            <person name="Grigoriev I.V."/>
            <person name="Debuchy R."/>
            <person name="Gladieux P."/>
            <person name="Thoren M.H."/>
            <person name="Johannesson H."/>
        </authorList>
    </citation>
    <scope>NUCLEOTIDE SEQUENCE</scope>
    <source>
        <strain evidence="7">CBS 141.50</strain>
    </source>
</reference>
<dbReference type="Proteomes" id="UP001302676">
    <property type="component" value="Unassembled WGS sequence"/>
</dbReference>
<keyword evidence="3" id="KW-1133">Transmembrane helix</keyword>
<dbReference type="EMBL" id="MU853636">
    <property type="protein sequence ID" value="KAK4140258.1"/>
    <property type="molecule type" value="Genomic_DNA"/>
</dbReference>
<evidence type="ECO:0000313" key="7">
    <source>
        <dbReference type="EMBL" id="KAK4140258.1"/>
    </source>
</evidence>
<protein>
    <recommendedName>
        <fullName evidence="6">SUN domain-containing protein</fullName>
    </recommendedName>
</protein>
<evidence type="ECO:0000313" key="8">
    <source>
        <dbReference type="Proteomes" id="UP001302676"/>
    </source>
</evidence>
<dbReference type="PANTHER" id="PTHR12911">
    <property type="entry name" value="SAD1/UNC-84-LIKE PROTEIN-RELATED"/>
    <property type="match status" value="1"/>
</dbReference>
<dbReference type="RefSeq" id="XP_062633629.1">
    <property type="nucleotide sequence ID" value="XM_062778369.1"/>
</dbReference>
<dbReference type="PROSITE" id="PS51469">
    <property type="entry name" value="SUN"/>
    <property type="match status" value="1"/>
</dbReference>
<evidence type="ECO:0000256" key="4">
    <source>
        <dbReference type="ARBA" id="ARBA00023136"/>
    </source>
</evidence>
<dbReference type="InterPro" id="IPR012919">
    <property type="entry name" value="SUN_dom"/>
</dbReference>
<comment type="subcellular location">
    <subcellularLocation>
        <location evidence="1">Membrane</location>
    </subcellularLocation>
</comment>
<dbReference type="CDD" id="cd22249">
    <property type="entry name" value="UDM1_RNF168_RNF169-like"/>
    <property type="match status" value="1"/>
</dbReference>
<proteinExistence type="predicted"/>
<feature type="compositionally biased region" description="Basic and acidic residues" evidence="5">
    <location>
        <begin position="114"/>
        <end position="134"/>
    </location>
</feature>
<dbReference type="AlphaFoldDB" id="A0AAN6ZJL7"/>
<gene>
    <name evidence="7" type="ORF">C8A04DRAFT_15124</name>
</gene>
<accession>A0AAN6ZJL7</accession>
<name>A0AAN6ZJL7_9PEZI</name>
<keyword evidence="2" id="KW-0812">Transmembrane</keyword>
<dbReference type="InterPro" id="IPR045119">
    <property type="entry name" value="SUN1-5"/>
</dbReference>